<name>A0A497XM20_9AQUI</name>
<gene>
    <name evidence="1" type="ORF">BCF55_0195</name>
</gene>
<keyword evidence="2" id="KW-1185">Reference proteome</keyword>
<dbReference type="Proteomes" id="UP000267841">
    <property type="component" value="Unassembled WGS sequence"/>
</dbReference>
<reference evidence="1 2" key="1">
    <citation type="submission" date="2018-10" db="EMBL/GenBank/DDBJ databases">
        <title>Genomic Encyclopedia of Archaeal and Bacterial Type Strains, Phase II (KMG-II): from individual species to whole genera.</title>
        <authorList>
            <person name="Goeker M."/>
        </authorList>
    </citation>
    <scope>NUCLEOTIDE SEQUENCE [LARGE SCALE GENOMIC DNA]</scope>
    <source>
        <strain evidence="1 2">DSM 16510</strain>
    </source>
</reference>
<comment type="caution">
    <text evidence="1">The sequence shown here is derived from an EMBL/GenBank/DDBJ whole genome shotgun (WGS) entry which is preliminary data.</text>
</comment>
<proteinExistence type="predicted"/>
<protein>
    <submittedName>
        <fullName evidence="1">Uncharacterized protein</fullName>
    </submittedName>
</protein>
<accession>A0A497XM20</accession>
<organism evidence="1 2">
    <name type="scientific">Hydrogenivirga caldilitoris</name>
    <dbReference type="NCBI Taxonomy" id="246264"/>
    <lineage>
        <taxon>Bacteria</taxon>
        <taxon>Pseudomonadati</taxon>
        <taxon>Aquificota</taxon>
        <taxon>Aquificia</taxon>
        <taxon>Aquificales</taxon>
        <taxon>Aquificaceae</taxon>
        <taxon>Hydrogenivirga</taxon>
    </lineage>
</organism>
<evidence type="ECO:0000313" key="2">
    <source>
        <dbReference type="Proteomes" id="UP000267841"/>
    </source>
</evidence>
<dbReference type="EMBL" id="RCCJ01000001">
    <property type="protein sequence ID" value="RLJ69936.1"/>
    <property type="molecule type" value="Genomic_DNA"/>
</dbReference>
<dbReference type="AlphaFoldDB" id="A0A497XM20"/>
<evidence type="ECO:0000313" key="1">
    <source>
        <dbReference type="EMBL" id="RLJ69936.1"/>
    </source>
</evidence>
<dbReference type="RefSeq" id="WP_170144714.1">
    <property type="nucleotide sequence ID" value="NZ_RCCJ01000001.1"/>
</dbReference>
<sequence>MCFSMEEYEQLKAIIKERKRIKEELKDIKPSDFEEKEVEEKEPAEVKRD</sequence>